<accession>A0AAU7BV75</accession>
<gene>
    <name evidence="3" type="ORF">ABGB03_03610</name>
</gene>
<protein>
    <recommendedName>
        <fullName evidence="4">DUF4179 domain-containing protein</fullName>
    </recommendedName>
</protein>
<dbReference type="RefSeq" id="WP_347924904.1">
    <property type="nucleotide sequence ID" value="NZ_CP157199.1"/>
</dbReference>
<keyword evidence="2" id="KW-0472">Membrane</keyword>
<organism evidence="3">
    <name type="scientific">Pontimicrobium sp. SW4</name>
    <dbReference type="NCBI Taxonomy" id="3153519"/>
    <lineage>
        <taxon>Bacteria</taxon>
        <taxon>Pseudomonadati</taxon>
        <taxon>Bacteroidota</taxon>
        <taxon>Flavobacteriia</taxon>
        <taxon>Flavobacteriales</taxon>
        <taxon>Flavobacteriaceae</taxon>
        <taxon>Pontimicrobium</taxon>
    </lineage>
</organism>
<dbReference type="AlphaFoldDB" id="A0AAU7BV75"/>
<feature type="transmembrane region" description="Helical" evidence="2">
    <location>
        <begin position="44"/>
        <end position="65"/>
    </location>
</feature>
<evidence type="ECO:0000256" key="2">
    <source>
        <dbReference type="SAM" id="Phobius"/>
    </source>
</evidence>
<feature type="coiled-coil region" evidence="1">
    <location>
        <begin position="124"/>
        <end position="189"/>
    </location>
</feature>
<evidence type="ECO:0000313" key="3">
    <source>
        <dbReference type="EMBL" id="XBG61993.1"/>
    </source>
</evidence>
<evidence type="ECO:0008006" key="4">
    <source>
        <dbReference type="Google" id="ProtNLM"/>
    </source>
</evidence>
<keyword evidence="2" id="KW-1133">Transmembrane helix</keyword>
<sequence>MAQDIRKLFENEQKVSNDKMPQGHEARFLERLDKELPEQPRKSIFTFLNIAASVVILIGLSFGAFKIINSSPDVIEGTDIVETKTESPLGKVSPELKKVEDYYLANINLELSKIEITPETKELFDGYLERLEELNKEYELLSQELTKSGPTEQTINASIENLKLRLNLMHRLKQKLNELKNDTNQLEQIQA</sequence>
<dbReference type="EMBL" id="CP157199">
    <property type="protein sequence ID" value="XBG61993.1"/>
    <property type="molecule type" value="Genomic_DNA"/>
</dbReference>
<name>A0AAU7BV75_9FLAO</name>
<reference evidence="3" key="1">
    <citation type="submission" date="2024-05" db="EMBL/GenBank/DDBJ databases">
        <title>Pontimicrobium maritimus sp. nov., isolated form sea water.</title>
        <authorList>
            <person name="Muhammad N."/>
            <person name="Vuong T.Q."/>
            <person name="Han H.L."/>
            <person name="Kim S.-G."/>
        </authorList>
    </citation>
    <scope>NUCLEOTIDE SEQUENCE</scope>
    <source>
        <strain evidence="3">SW4</strain>
    </source>
</reference>
<keyword evidence="2" id="KW-0812">Transmembrane</keyword>
<evidence type="ECO:0000256" key="1">
    <source>
        <dbReference type="SAM" id="Coils"/>
    </source>
</evidence>
<keyword evidence="1" id="KW-0175">Coiled coil</keyword>
<proteinExistence type="predicted"/>